<dbReference type="PANTHER" id="PTHR32305:SF17">
    <property type="entry name" value="TRNA NUCLEASE WAPA"/>
    <property type="match status" value="1"/>
</dbReference>
<gene>
    <name evidence="3" type="ORF">DB1_13850</name>
    <name evidence="4" type="ORF">HG1_45160</name>
    <name evidence="6" type="ORF">LaLC_27290</name>
    <name evidence="7" type="ORF">LamDB_29200</name>
    <name evidence="5" type="ORF">QuyetLC_34020</name>
</gene>
<dbReference type="EMBL" id="BLEW01000004">
    <property type="protein sequence ID" value="GEU17975.1"/>
    <property type="molecule type" value="Genomic_DNA"/>
</dbReference>
<comment type="caution">
    <text evidence="5">The sequence shown here is derived from an EMBL/GenBank/DDBJ whole genome shotgun (WGS) entry which is preliminary data.</text>
</comment>
<dbReference type="Gene3D" id="2.180.10.10">
    <property type="entry name" value="RHS repeat-associated core"/>
    <property type="match status" value="1"/>
</dbReference>
<evidence type="ECO:0000313" key="5">
    <source>
        <dbReference type="EMBL" id="GEU17047.1"/>
    </source>
</evidence>
<keyword evidence="1" id="KW-0677">Repeat</keyword>
<accession>A0A640MSH7</accession>
<proteinExistence type="predicted"/>
<dbReference type="NCBIfam" id="TIGR03696">
    <property type="entry name" value="Rhs_assc_core"/>
    <property type="match status" value="1"/>
</dbReference>
<dbReference type="EMBL" id="BLEY01000039">
    <property type="protein sequence ID" value="GEU17047.1"/>
    <property type="molecule type" value="Genomic_DNA"/>
</dbReference>
<evidence type="ECO:0000259" key="2">
    <source>
        <dbReference type="Pfam" id="PF25023"/>
    </source>
</evidence>
<dbReference type="GeneID" id="45021124"/>
<dbReference type="EMBL" id="BLEU01000002">
    <property type="protein sequence ID" value="GET98170.1"/>
    <property type="molecule type" value="Genomic_DNA"/>
</dbReference>
<evidence type="ECO:0000313" key="4">
    <source>
        <dbReference type="EMBL" id="GEU09031.1"/>
    </source>
</evidence>
<dbReference type="RefSeq" id="WP_000278988.1">
    <property type="nucleotide sequence ID" value="NZ_AP014833.1"/>
</dbReference>
<sequence length="250" mass="27984">MYKWILGSGIRRTNDYHCNLRGDVVTITNQDKEVVATYEYDAWGNVVKSDTKGIAVDNPFGYAGYMYDKEIGMYYLIARYYNPEHGVFLSVDPDPGDEDDPVTMNGYTYGDNNPVMMINPDGHLAWFIPVAVHEARIAAPHVGRFVGKQLAKRAITQPLKYKNTKAVAGKIIGYTKHGFNQAISRNNGLGVSPKAILHTVKSGKMVIQKDRGTIKYTSKQAVVVLNKRGKIVTTFARGTKYTRKGKNKRE</sequence>
<organism evidence="5">
    <name type="scientific">Bacillus anthracis</name>
    <name type="common">anthrax bacterium</name>
    <dbReference type="NCBI Taxonomy" id="1392"/>
    <lineage>
        <taxon>Bacteria</taxon>
        <taxon>Bacillati</taxon>
        <taxon>Bacillota</taxon>
        <taxon>Bacilli</taxon>
        <taxon>Bacillales</taxon>
        <taxon>Bacillaceae</taxon>
        <taxon>Bacillus</taxon>
        <taxon>Bacillus cereus group</taxon>
    </lineage>
</organism>
<dbReference type="OrthoDB" id="41445at2"/>
<dbReference type="AlphaFoldDB" id="A0A640MSH7"/>
<dbReference type="Pfam" id="PF25023">
    <property type="entry name" value="TEN_YD-shell"/>
    <property type="match status" value="1"/>
</dbReference>
<evidence type="ECO:0000313" key="3">
    <source>
        <dbReference type="EMBL" id="GET98170.1"/>
    </source>
</evidence>
<evidence type="ECO:0000256" key="1">
    <source>
        <dbReference type="ARBA" id="ARBA00022737"/>
    </source>
</evidence>
<dbReference type="InterPro" id="IPR022385">
    <property type="entry name" value="Rhs_assc_core"/>
</dbReference>
<dbReference type="InterPro" id="IPR056823">
    <property type="entry name" value="TEN-like_YD-shell"/>
</dbReference>
<reference evidence="5" key="1">
    <citation type="submission" date="2019-12" db="EMBL/GenBank/DDBJ databases">
        <title>Epidemiological and comparative genomic analysis of Bacillus anthracis isolated from northern Vietnam.</title>
        <authorList>
            <person name="Hoang T.T.H."/>
            <person name="Dang D.A."/>
            <person name="Pham M.H."/>
            <person name="Luong M.H."/>
            <person name="Tran N.D."/>
            <person name="Nguyen T.H."/>
            <person name="Nguyen T.T."/>
            <person name="Inoue S."/>
            <person name="Morikawa S."/>
            <person name="Okutani A."/>
        </authorList>
    </citation>
    <scope>NUCLEOTIDE SEQUENCE</scope>
    <source>
        <strain evidence="3">DB</strain>
        <strain evidence="4">HG</strain>
        <strain evidence="6">LaLC</strain>
        <strain evidence="7">LamDB</strain>
        <strain evidence="5">QuyetLC</strain>
    </source>
</reference>
<accession>A0A6L7HMA7</accession>
<feature type="domain" description="Teneurin-like YD-shell" evidence="2">
    <location>
        <begin position="18"/>
        <end position="115"/>
    </location>
</feature>
<dbReference type="EMBL" id="BLEV01000006">
    <property type="protein sequence ID" value="GEU09031.1"/>
    <property type="molecule type" value="Genomic_DNA"/>
</dbReference>
<evidence type="ECO:0000313" key="7">
    <source>
        <dbReference type="EMBL" id="GEU24546.1"/>
    </source>
</evidence>
<name>A0A640MSH7_BACAN</name>
<evidence type="ECO:0000313" key="6">
    <source>
        <dbReference type="EMBL" id="GEU17975.1"/>
    </source>
</evidence>
<dbReference type="InterPro" id="IPR050708">
    <property type="entry name" value="T6SS_VgrG/RHS"/>
</dbReference>
<reference evidence="5" key="2">
    <citation type="submission" date="2019-12" db="EMBL/GenBank/DDBJ databases">
        <authorList>
            <person name="Hoang T.H.H."/>
            <person name="Okutani A."/>
        </authorList>
    </citation>
    <scope>NUCLEOTIDE SEQUENCE</scope>
    <source>
        <strain evidence="3">DB</strain>
        <strain evidence="4">HG</strain>
        <strain evidence="6">LaLC</strain>
        <strain evidence="7">LamDB</strain>
        <strain evidence="5">QuyetLC</strain>
    </source>
</reference>
<dbReference type="PANTHER" id="PTHR32305">
    <property type="match status" value="1"/>
</dbReference>
<dbReference type="EMBL" id="BLEX01000004">
    <property type="protein sequence ID" value="GEU24546.1"/>
    <property type="molecule type" value="Genomic_DNA"/>
</dbReference>
<dbReference type="KEGG" id="banh:HYU01_05755"/>
<protein>
    <recommendedName>
        <fullName evidence="2">Teneurin-like YD-shell domain-containing protein</fullName>
    </recommendedName>
</protein>